<dbReference type="GO" id="GO:0046677">
    <property type="term" value="P:response to antibiotic"/>
    <property type="evidence" value="ECO:0007669"/>
    <property type="project" value="InterPro"/>
</dbReference>
<dbReference type="GO" id="GO:0030655">
    <property type="term" value="P:beta-lactam antibiotic catabolic process"/>
    <property type="evidence" value="ECO:0007669"/>
    <property type="project" value="InterPro"/>
</dbReference>
<dbReference type="PATRIC" id="fig|1196324.3.peg.1282"/>
<reference evidence="3 4" key="1">
    <citation type="journal article" date="2012" name="J. Bacteriol.">
        <title>Genome of Bacillus macauensis ZFHKF-1, a Long-Chain-Forming Bacterium.</title>
        <authorList>
            <person name="Cai L."/>
            <person name="Zhang T."/>
        </authorList>
    </citation>
    <scope>NUCLEOTIDE SEQUENCE [LARGE SCALE GENOMIC DNA]</scope>
    <source>
        <strain evidence="3 4">ZFHKF-1</strain>
    </source>
</reference>
<dbReference type="PANTHER" id="PTHR35333">
    <property type="entry name" value="BETA-LACTAMASE"/>
    <property type="match status" value="1"/>
</dbReference>
<keyword evidence="4" id="KW-1185">Reference proteome</keyword>
<dbReference type="SUPFAM" id="SSF56601">
    <property type="entry name" value="beta-lactamase/transpeptidase-like"/>
    <property type="match status" value="1"/>
</dbReference>
<evidence type="ECO:0000313" key="4">
    <source>
        <dbReference type="Proteomes" id="UP000004080"/>
    </source>
</evidence>
<dbReference type="GO" id="GO:0008800">
    <property type="term" value="F:beta-lactamase activity"/>
    <property type="evidence" value="ECO:0007669"/>
    <property type="project" value="InterPro"/>
</dbReference>
<gene>
    <name evidence="3" type="ORF">A374_06281</name>
</gene>
<sequence>MAAEKMRKIVTLIALSSMMLAGCTTSSALSQKEEPSYVTHYAQNHTETSVVVTRNGKTLVSYQAHKPRVLASTMKVLVALEYARQAAKGKLQPTERIPLADLARYYVKGTDGGAHENWLHVMKERKEIVNETVALESVAKGMIQFSSNANTEYMMHRLGMQAVNNVRKWMNMPHQEPLYPFSSAVLIPTYYKEKHPKLSERALYEHVKRLPPRQYRSLSEKLFKQIGKGKTFTHHVWNKQFDALWGDRLPKGTAAEYAALMRRLNAKKEFSKAMQTRLDAVMEGVMDHPRNQKWLRYAGQKGGSTTTVATNVVYATDKHGNHTEIVYFAEHVPERSYEKLTRNMNPWVVAILRDEAFRKKVQSIQTGKKSE</sequence>
<dbReference type="Pfam" id="PF13354">
    <property type="entry name" value="Beta-lactamase2"/>
    <property type="match status" value="1"/>
</dbReference>
<dbReference type="Proteomes" id="UP000004080">
    <property type="component" value="Unassembled WGS sequence"/>
</dbReference>
<dbReference type="OrthoDB" id="975092at2"/>
<dbReference type="GO" id="GO:0004180">
    <property type="term" value="F:carboxypeptidase activity"/>
    <property type="evidence" value="ECO:0007669"/>
    <property type="project" value="UniProtKB-KW"/>
</dbReference>
<dbReference type="PANTHER" id="PTHR35333:SF3">
    <property type="entry name" value="BETA-LACTAMASE-TYPE TRANSPEPTIDASE FOLD CONTAINING PROTEIN"/>
    <property type="match status" value="1"/>
</dbReference>
<dbReference type="AlphaFoldDB" id="I8AKT0"/>
<evidence type="ECO:0000313" key="3">
    <source>
        <dbReference type="EMBL" id="EIT86184.1"/>
    </source>
</evidence>
<keyword evidence="3" id="KW-0645">Protease</keyword>
<dbReference type="Gene3D" id="3.40.710.10">
    <property type="entry name" value="DD-peptidase/beta-lactamase superfamily"/>
    <property type="match status" value="1"/>
</dbReference>
<dbReference type="EMBL" id="AKKV01000022">
    <property type="protein sequence ID" value="EIT86184.1"/>
    <property type="molecule type" value="Genomic_DNA"/>
</dbReference>
<proteinExistence type="predicted"/>
<keyword evidence="3" id="KW-0121">Carboxypeptidase</keyword>
<accession>I8AKT0</accession>
<evidence type="ECO:0000256" key="1">
    <source>
        <dbReference type="SAM" id="SignalP"/>
    </source>
</evidence>
<dbReference type="InterPro" id="IPR000871">
    <property type="entry name" value="Beta-lactam_class-A"/>
</dbReference>
<comment type="caution">
    <text evidence="3">The sequence shown here is derived from an EMBL/GenBank/DDBJ whole genome shotgun (WGS) entry which is preliminary data.</text>
</comment>
<dbReference type="InterPro" id="IPR045155">
    <property type="entry name" value="Beta-lactam_cat"/>
</dbReference>
<dbReference type="STRING" id="1196324.A374_06281"/>
<dbReference type="eggNOG" id="COG2367">
    <property type="taxonomic scope" value="Bacteria"/>
</dbReference>
<keyword evidence="3" id="KW-0378">Hydrolase</keyword>
<dbReference type="PROSITE" id="PS51257">
    <property type="entry name" value="PROKAR_LIPOPROTEIN"/>
    <property type="match status" value="1"/>
</dbReference>
<feature type="signal peptide" evidence="1">
    <location>
        <begin position="1"/>
        <end position="21"/>
    </location>
</feature>
<keyword evidence="1" id="KW-0732">Signal</keyword>
<feature type="chain" id="PRO_5038520866" evidence="1">
    <location>
        <begin position="22"/>
        <end position="371"/>
    </location>
</feature>
<organism evidence="3 4">
    <name type="scientific">Fictibacillus macauensis ZFHKF-1</name>
    <dbReference type="NCBI Taxonomy" id="1196324"/>
    <lineage>
        <taxon>Bacteria</taxon>
        <taxon>Bacillati</taxon>
        <taxon>Bacillota</taxon>
        <taxon>Bacilli</taxon>
        <taxon>Bacillales</taxon>
        <taxon>Fictibacillaceae</taxon>
        <taxon>Fictibacillus</taxon>
    </lineage>
</organism>
<dbReference type="InterPro" id="IPR012338">
    <property type="entry name" value="Beta-lactam/transpept-like"/>
</dbReference>
<protein>
    <submittedName>
        <fullName evidence="3">D-alanyl-D-alanine carboxypeptidase</fullName>
    </submittedName>
</protein>
<evidence type="ECO:0000259" key="2">
    <source>
        <dbReference type="Pfam" id="PF13354"/>
    </source>
</evidence>
<feature type="domain" description="Beta-lactamase class A catalytic" evidence="2">
    <location>
        <begin position="55"/>
        <end position="168"/>
    </location>
</feature>
<name>I8AKT0_9BACL</name>